<keyword evidence="4" id="KW-0997">Cell inner membrane</keyword>
<feature type="transmembrane region" description="Helical" evidence="9">
    <location>
        <begin position="48"/>
        <end position="66"/>
    </location>
</feature>
<dbReference type="Proteomes" id="UP000515847">
    <property type="component" value="Chromosome"/>
</dbReference>
<organism evidence="11 12">
    <name type="scientific">Thermanaerosceptrum fracticalcis</name>
    <dbReference type="NCBI Taxonomy" id="1712410"/>
    <lineage>
        <taxon>Bacteria</taxon>
        <taxon>Bacillati</taxon>
        <taxon>Bacillota</taxon>
        <taxon>Clostridia</taxon>
        <taxon>Eubacteriales</taxon>
        <taxon>Peptococcaceae</taxon>
        <taxon>Thermanaerosceptrum</taxon>
    </lineage>
</organism>
<dbReference type="Pfam" id="PF04290">
    <property type="entry name" value="DctQ"/>
    <property type="match status" value="1"/>
</dbReference>
<evidence type="ECO:0000259" key="10">
    <source>
        <dbReference type="Pfam" id="PF04290"/>
    </source>
</evidence>
<feature type="transmembrane region" description="Helical" evidence="9">
    <location>
        <begin position="87"/>
        <end position="108"/>
    </location>
</feature>
<feature type="transmembrane region" description="Helical" evidence="9">
    <location>
        <begin position="12"/>
        <end position="36"/>
    </location>
</feature>
<dbReference type="AlphaFoldDB" id="A0A7G6E2L4"/>
<dbReference type="InterPro" id="IPR055348">
    <property type="entry name" value="DctQ"/>
</dbReference>
<keyword evidence="3" id="KW-1003">Cell membrane</keyword>
<feature type="transmembrane region" description="Helical" evidence="9">
    <location>
        <begin position="128"/>
        <end position="147"/>
    </location>
</feature>
<gene>
    <name evidence="11" type="ORF">BR63_08330</name>
</gene>
<evidence type="ECO:0000256" key="6">
    <source>
        <dbReference type="ARBA" id="ARBA00022989"/>
    </source>
</evidence>
<reference evidence="11 12" key="1">
    <citation type="journal article" date="2019" name="Front. Microbiol.">
        <title>Thermoanaerosceptrum fracticalcis gen. nov. sp. nov., a Novel Fumarate-Fermenting Microorganism From a Deep Fractured Carbonate Aquifer of the US Great Basin.</title>
        <authorList>
            <person name="Hamilton-Brehm S.D."/>
            <person name="Stewart L.E."/>
            <person name="Zavarin M."/>
            <person name="Caldwell M."/>
            <person name="Lawson P.A."/>
            <person name="Onstott T.C."/>
            <person name="Grzymski J."/>
            <person name="Neveux I."/>
            <person name="Lollar B.S."/>
            <person name="Russell C.E."/>
            <person name="Moser D.P."/>
        </authorList>
    </citation>
    <scope>NUCLEOTIDE SEQUENCE [LARGE SCALE GENOMIC DNA]</scope>
    <source>
        <strain evidence="11 12">DRI-13</strain>
    </source>
</reference>
<comment type="subcellular location">
    <subcellularLocation>
        <location evidence="1">Cell inner membrane</location>
        <topology evidence="1">Multi-pass membrane protein</topology>
    </subcellularLocation>
</comment>
<dbReference type="GO" id="GO:0015740">
    <property type="term" value="P:C4-dicarboxylate transport"/>
    <property type="evidence" value="ECO:0007669"/>
    <property type="project" value="TreeGrafter"/>
</dbReference>
<evidence type="ECO:0000256" key="3">
    <source>
        <dbReference type="ARBA" id="ARBA00022475"/>
    </source>
</evidence>
<keyword evidence="2" id="KW-0813">Transport</keyword>
<name>A0A7G6E2L4_THEFR</name>
<dbReference type="KEGG" id="tfr:BR63_08330"/>
<evidence type="ECO:0000313" key="11">
    <source>
        <dbReference type="EMBL" id="QNB46318.1"/>
    </source>
</evidence>
<evidence type="ECO:0000256" key="1">
    <source>
        <dbReference type="ARBA" id="ARBA00004429"/>
    </source>
</evidence>
<evidence type="ECO:0000256" key="2">
    <source>
        <dbReference type="ARBA" id="ARBA00022448"/>
    </source>
</evidence>
<sequence length="156" mass="18150">MEKRNFSYFDQLEEWFCGLALFSTTIILFINVVLRYVFRSSTTWAEELIRYIMVWIAFIGGSICVRKNLHVAIDFFLYFIGPKGKRIMAILVNLVCFVFSAMMVRLGWQLVSFTMSKNQVAPALGIPMYLPYLALPLGFILMTIRFGQNIYKQVRS</sequence>
<dbReference type="InterPro" id="IPR007387">
    <property type="entry name" value="TRAP_DctQ"/>
</dbReference>
<keyword evidence="7 9" id="KW-0472">Membrane</keyword>
<feature type="domain" description="Tripartite ATP-independent periplasmic transporters DctQ component" evidence="10">
    <location>
        <begin position="25"/>
        <end position="155"/>
    </location>
</feature>
<evidence type="ECO:0000256" key="8">
    <source>
        <dbReference type="ARBA" id="ARBA00038436"/>
    </source>
</evidence>
<keyword evidence="5 9" id="KW-0812">Transmembrane</keyword>
<comment type="similarity">
    <text evidence="8">Belongs to the TRAP transporter small permease family.</text>
</comment>
<dbReference type="EMBL" id="CP045798">
    <property type="protein sequence ID" value="QNB46318.1"/>
    <property type="molecule type" value="Genomic_DNA"/>
</dbReference>
<dbReference type="PANTHER" id="PTHR35011:SF2">
    <property type="entry name" value="2,3-DIKETO-L-GULONATE TRAP TRANSPORTER SMALL PERMEASE PROTEIN YIAM"/>
    <property type="match status" value="1"/>
</dbReference>
<evidence type="ECO:0000256" key="9">
    <source>
        <dbReference type="SAM" id="Phobius"/>
    </source>
</evidence>
<accession>A0A7G6E2L4</accession>
<dbReference type="PANTHER" id="PTHR35011">
    <property type="entry name" value="2,3-DIKETO-L-GULONATE TRAP TRANSPORTER SMALL PERMEASE PROTEIN YIAM"/>
    <property type="match status" value="1"/>
</dbReference>
<dbReference type="GO" id="GO:0005886">
    <property type="term" value="C:plasma membrane"/>
    <property type="evidence" value="ECO:0007669"/>
    <property type="project" value="UniProtKB-SubCell"/>
</dbReference>
<dbReference type="GO" id="GO:0022857">
    <property type="term" value="F:transmembrane transporter activity"/>
    <property type="evidence" value="ECO:0007669"/>
    <property type="project" value="TreeGrafter"/>
</dbReference>
<proteinExistence type="inferred from homology"/>
<dbReference type="RefSeq" id="WP_034421991.1">
    <property type="nucleotide sequence ID" value="NZ_CP045798.1"/>
</dbReference>
<keyword evidence="6 9" id="KW-1133">Transmembrane helix</keyword>
<evidence type="ECO:0000256" key="5">
    <source>
        <dbReference type="ARBA" id="ARBA00022692"/>
    </source>
</evidence>
<evidence type="ECO:0000256" key="7">
    <source>
        <dbReference type="ARBA" id="ARBA00023136"/>
    </source>
</evidence>
<protein>
    <submittedName>
        <fullName evidence="11">TRAP transporter small permease subunit</fullName>
    </submittedName>
</protein>
<evidence type="ECO:0000256" key="4">
    <source>
        <dbReference type="ARBA" id="ARBA00022519"/>
    </source>
</evidence>
<dbReference type="OrthoDB" id="9814265at2"/>
<evidence type="ECO:0000313" key="12">
    <source>
        <dbReference type="Proteomes" id="UP000515847"/>
    </source>
</evidence>
<keyword evidence="12" id="KW-1185">Reference proteome</keyword>